<protein>
    <submittedName>
        <fullName evidence="2">Uncharacterized protein</fullName>
    </submittedName>
</protein>
<keyword evidence="3" id="KW-1185">Reference proteome</keyword>
<organism evidence="2 3">
    <name type="scientific">Stentor coeruleus</name>
    <dbReference type="NCBI Taxonomy" id="5963"/>
    <lineage>
        <taxon>Eukaryota</taxon>
        <taxon>Sar</taxon>
        <taxon>Alveolata</taxon>
        <taxon>Ciliophora</taxon>
        <taxon>Postciliodesmatophora</taxon>
        <taxon>Heterotrichea</taxon>
        <taxon>Heterotrichida</taxon>
        <taxon>Stentoridae</taxon>
        <taxon>Stentor</taxon>
    </lineage>
</organism>
<evidence type="ECO:0000313" key="2">
    <source>
        <dbReference type="EMBL" id="OMJ81019.1"/>
    </source>
</evidence>
<feature type="region of interest" description="Disordered" evidence="1">
    <location>
        <begin position="97"/>
        <end position="120"/>
    </location>
</feature>
<dbReference type="EMBL" id="MPUH01000397">
    <property type="protein sequence ID" value="OMJ81019.1"/>
    <property type="molecule type" value="Genomic_DNA"/>
</dbReference>
<accession>A0A1R2BW24</accession>
<feature type="region of interest" description="Disordered" evidence="1">
    <location>
        <begin position="171"/>
        <end position="191"/>
    </location>
</feature>
<sequence length="232" mass="26068">MNKIAESILKIQDIDQDFNELKSIGKANELIKLISTILLTTKISKENLKIICTHLIEEISEDLITSLNLSIIDKPRSDNLPKAKNLSLNHSQLSYNLPSNSEIQDQSTKHTSLKVNKRPPALQKQVLPNRLIGPKSLNNSQVSLLSPIIPEIIENNYSQYSSSISNSRLVTPNGFTSPQPSKTYRNSNNTKTNMNVKNEILSIKFSSPTNENFNKMQVKTLLCMDELYAMGK</sequence>
<name>A0A1R2BW24_9CILI</name>
<gene>
    <name evidence="2" type="ORF">SteCoe_18580</name>
</gene>
<proteinExistence type="predicted"/>
<dbReference type="AlphaFoldDB" id="A0A1R2BW24"/>
<reference evidence="2 3" key="1">
    <citation type="submission" date="2016-11" db="EMBL/GenBank/DDBJ databases">
        <title>The macronuclear genome of Stentor coeruleus: a giant cell with tiny introns.</title>
        <authorList>
            <person name="Slabodnick M."/>
            <person name="Ruby J.G."/>
            <person name="Reiff S.B."/>
            <person name="Swart E.C."/>
            <person name="Gosai S."/>
            <person name="Prabakaran S."/>
            <person name="Witkowska E."/>
            <person name="Larue G.E."/>
            <person name="Fisher S."/>
            <person name="Freeman R.M."/>
            <person name="Gunawardena J."/>
            <person name="Chu W."/>
            <person name="Stover N.A."/>
            <person name="Gregory B.D."/>
            <person name="Nowacki M."/>
            <person name="Derisi J."/>
            <person name="Roy S.W."/>
            <person name="Marshall W.F."/>
            <person name="Sood P."/>
        </authorList>
    </citation>
    <scope>NUCLEOTIDE SEQUENCE [LARGE SCALE GENOMIC DNA]</scope>
    <source>
        <strain evidence="2">WM001</strain>
    </source>
</reference>
<evidence type="ECO:0000313" key="3">
    <source>
        <dbReference type="Proteomes" id="UP000187209"/>
    </source>
</evidence>
<evidence type="ECO:0000256" key="1">
    <source>
        <dbReference type="SAM" id="MobiDB-lite"/>
    </source>
</evidence>
<dbReference type="Proteomes" id="UP000187209">
    <property type="component" value="Unassembled WGS sequence"/>
</dbReference>
<feature type="compositionally biased region" description="Polar residues" evidence="1">
    <location>
        <begin position="97"/>
        <end position="110"/>
    </location>
</feature>
<comment type="caution">
    <text evidence="2">The sequence shown here is derived from an EMBL/GenBank/DDBJ whole genome shotgun (WGS) entry which is preliminary data.</text>
</comment>